<dbReference type="OrthoDB" id="3766406at2759"/>
<keyword evidence="3" id="KW-1185">Reference proteome</keyword>
<dbReference type="EMBL" id="KZ679132">
    <property type="protein sequence ID" value="PTB76448.1"/>
    <property type="molecule type" value="Genomic_DNA"/>
</dbReference>
<dbReference type="Proteomes" id="UP000240760">
    <property type="component" value="Unassembled WGS sequence"/>
</dbReference>
<gene>
    <name evidence="2" type="ORF">M440DRAFT_1377562</name>
</gene>
<evidence type="ECO:0000313" key="2">
    <source>
        <dbReference type="EMBL" id="PTB76448.1"/>
    </source>
</evidence>
<name>A0A2T4C4J7_TRILO</name>
<organism evidence="2 3">
    <name type="scientific">Trichoderma longibrachiatum ATCC 18648</name>
    <dbReference type="NCBI Taxonomy" id="983965"/>
    <lineage>
        <taxon>Eukaryota</taxon>
        <taxon>Fungi</taxon>
        <taxon>Dikarya</taxon>
        <taxon>Ascomycota</taxon>
        <taxon>Pezizomycotina</taxon>
        <taxon>Sordariomycetes</taxon>
        <taxon>Hypocreomycetidae</taxon>
        <taxon>Hypocreales</taxon>
        <taxon>Hypocreaceae</taxon>
        <taxon>Trichoderma</taxon>
    </lineage>
</organism>
<sequence length="425" mass="49317">MRATARRQPPILVRAYCSREGTSLEDRDEQLPRLLYANEEQVSECPLLQLPQELFYMILSRLLDPWLLSLSLTCKTFWTGMEKEDLRYRVVFLSALQRDLPNTYFCFCCCKLRRLQPGGDWNSQPHRFTPGPYHPRSWWLSEQSNIWHVPTPYHYPTFKSHFHIDFTEAYLIMNSHFLGPSHGLPLKSLERFVAFQDHIELNMCQPSGAHGSHPADQPRTRQGMVGLCYNPKEEMRRLAGLWRFSHEMIPRIVDDKLYLARFYKIIGPLVPWQCLARLISSLEPEVCRHLWCSAGSSPPFCNLVPAVRNTNDSQRKLLGNGLYMMPSCISPESNSCLTCNTDYDISVYQDKDKSEWVFSLSAYHCLGSCRTPSEELWSWFVHDLPGRPADGVSRREDRPRRVSRLQKLAGTARRKWTRGGQSQEG</sequence>
<dbReference type="InterPro" id="IPR001810">
    <property type="entry name" value="F-box_dom"/>
</dbReference>
<protein>
    <recommendedName>
        <fullName evidence="1">F-box domain-containing protein</fullName>
    </recommendedName>
</protein>
<dbReference type="STRING" id="983965.A0A2T4C4J7"/>
<reference evidence="2 3" key="1">
    <citation type="submission" date="2016-07" db="EMBL/GenBank/DDBJ databases">
        <title>Multiple horizontal gene transfer events from other fungi enriched the ability of initially mycotrophic Trichoderma (Ascomycota) to feed on dead plant biomass.</title>
        <authorList>
            <consortium name="DOE Joint Genome Institute"/>
            <person name="Aerts A."/>
            <person name="Atanasova L."/>
            <person name="Chenthamara K."/>
            <person name="Zhang J."/>
            <person name="Grujic M."/>
            <person name="Henrissat B."/>
            <person name="Kuo A."/>
            <person name="Salamov A."/>
            <person name="Lipzen A."/>
            <person name="Labutti K."/>
            <person name="Barry K."/>
            <person name="Miao Y."/>
            <person name="Rahimi M.J."/>
            <person name="Shen Q."/>
            <person name="Grigoriev I.V."/>
            <person name="Kubicek C.P."/>
            <person name="Druzhinina I.S."/>
        </authorList>
    </citation>
    <scope>NUCLEOTIDE SEQUENCE [LARGE SCALE GENOMIC DNA]</scope>
    <source>
        <strain evidence="2 3">ATCC 18648</strain>
    </source>
</reference>
<dbReference type="AlphaFoldDB" id="A0A2T4C4J7"/>
<feature type="domain" description="F-box" evidence="1">
    <location>
        <begin position="44"/>
        <end position="91"/>
    </location>
</feature>
<evidence type="ECO:0000259" key="1">
    <source>
        <dbReference type="PROSITE" id="PS50181"/>
    </source>
</evidence>
<accession>A0A2T4C4J7</accession>
<evidence type="ECO:0000313" key="3">
    <source>
        <dbReference type="Proteomes" id="UP000240760"/>
    </source>
</evidence>
<proteinExistence type="predicted"/>
<dbReference type="PROSITE" id="PS50181">
    <property type="entry name" value="FBOX"/>
    <property type="match status" value="1"/>
</dbReference>
<dbReference type="CDD" id="cd09917">
    <property type="entry name" value="F-box_SF"/>
    <property type="match status" value="1"/>
</dbReference>